<evidence type="ECO:0000256" key="4">
    <source>
        <dbReference type="ARBA" id="ARBA00022989"/>
    </source>
</evidence>
<evidence type="ECO:0000259" key="6">
    <source>
        <dbReference type="Pfam" id="PF00884"/>
    </source>
</evidence>
<evidence type="ECO:0000313" key="8">
    <source>
        <dbReference type="Proteomes" id="UP000257045"/>
    </source>
</evidence>
<keyword evidence="8" id="KW-1185">Reference proteome</keyword>
<dbReference type="InterPro" id="IPR050448">
    <property type="entry name" value="OpgB/LTA_synthase_biosynth"/>
</dbReference>
<evidence type="ECO:0000313" key="7">
    <source>
        <dbReference type="EMBL" id="RDU70226.1"/>
    </source>
</evidence>
<organism evidence="7 8">
    <name type="scientific">Helicobacter brantae</name>
    <dbReference type="NCBI Taxonomy" id="375927"/>
    <lineage>
        <taxon>Bacteria</taxon>
        <taxon>Pseudomonadati</taxon>
        <taxon>Campylobacterota</taxon>
        <taxon>Epsilonproteobacteria</taxon>
        <taxon>Campylobacterales</taxon>
        <taxon>Helicobacteraceae</taxon>
        <taxon>Helicobacter</taxon>
    </lineage>
</organism>
<dbReference type="GO" id="GO:0005886">
    <property type="term" value="C:plasma membrane"/>
    <property type="evidence" value="ECO:0007669"/>
    <property type="project" value="UniProtKB-SubCell"/>
</dbReference>
<dbReference type="SUPFAM" id="SSF53649">
    <property type="entry name" value="Alkaline phosphatase-like"/>
    <property type="match status" value="1"/>
</dbReference>
<dbReference type="InterPro" id="IPR017850">
    <property type="entry name" value="Alkaline_phosphatase_core_sf"/>
</dbReference>
<dbReference type="Pfam" id="PF00884">
    <property type="entry name" value="Sulfatase"/>
    <property type="match status" value="1"/>
</dbReference>
<proteinExistence type="predicted"/>
<dbReference type="CDD" id="cd16015">
    <property type="entry name" value="LTA_synthase"/>
    <property type="match status" value="1"/>
</dbReference>
<comment type="caution">
    <text evidence="7">The sequence shown here is derived from an EMBL/GenBank/DDBJ whole genome shotgun (WGS) entry which is preliminary data.</text>
</comment>
<dbReference type="AlphaFoldDB" id="A0A3D8IZ12"/>
<dbReference type="PANTHER" id="PTHR47371">
    <property type="entry name" value="LIPOTEICHOIC ACID SYNTHASE"/>
    <property type="match status" value="1"/>
</dbReference>
<sequence>MDLKDLLSQTSTKAPQTPPIRHIFYIVAESLGSFAFDKKYDEIGLVSGMKSLIDNQKGFMIPHFFENAHGTIWSIETQIAGLYYTGVRLSFQSARLKELPTAIASNMKRAGYRTEFYYGGSQSWQNIGNYARSQGFEKVNGLGVLEDFALREKYPLPYKNVWGVWDGILLDFVAENNASIKEPSFHMILTTSFHGPMNLPWEYIQAMGGKKEEFENFASKISSPKWEALELGTLWWIDKKITSFIHKVSKQYPDSLFVITGDHTHYGYTQGVLSNREVPMIIYSPSLKIYPLSTAGSQLDIAPTLLNLSTPKGFVYYSFGKPLFSTTPSKMPKERIYNAFELVGSEGVVYTQHKECISLPQKQISQAQDETFTPFLKRLKEGRALSWYLFSKGCKIKK</sequence>
<feature type="domain" description="Sulfatase N-terminal" evidence="6">
    <location>
        <begin position="22"/>
        <end position="308"/>
    </location>
</feature>
<keyword evidence="5" id="KW-0472">Membrane</keyword>
<dbReference type="InterPro" id="IPR000917">
    <property type="entry name" value="Sulfatase_N"/>
</dbReference>
<dbReference type="PANTHER" id="PTHR47371:SF3">
    <property type="entry name" value="PHOSPHOGLYCEROL TRANSFERASE I"/>
    <property type="match status" value="1"/>
</dbReference>
<dbReference type="Gene3D" id="3.40.720.10">
    <property type="entry name" value="Alkaline Phosphatase, subunit A"/>
    <property type="match status" value="1"/>
</dbReference>
<evidence type="ECO:0000256" key="3">
    <source>
        <dbReference type="ARBA" id="ARBA00022692"/>
    </source>
</evidence>
<evidence type="ECO:0000256" key="5">
    <source>
        <dbReference type="ARBA" id="ARBA00023136"/>
    </source>
</evidence>
<keyword evidence="4" id="KW-1133">Transmembrane helix</keyword>
<name>A0A3D8IZ12_9HELI</name>
<reference evidence="7 8" key="1">
    <citation type="submission" date="2018-04" db="EMBL/GenBank/DDBJ databases">
        <title>Novel Campyloabacter and Helicobacter Species and Strains.</title>
        <authorList>
            <person name="Mannion A.J."/>
            <person name="Shen Z."/>
            <person name="Fox J.G."/>
        </authorList>
    </citation>
    <scope>NUCLEOTIDE SEQUENCE [LARGE SCALE GENOMIC DNA]</scope>
    <source>
        <strain evidence="7 8">MIT 04-9366</strain>
    </source>
</reference>
<keyword evidence="3" id="KW-0812">Transmembrane</keyword>
<dbReference type="EMBL" id="NXLV01000012">
    <property type="protein sequence ID" value="RDU70226.1"/>
    <property type="molecule type" value="Genomic_DNA"/>
</dbReference>
<protein>
    <recommendedName>
        <fullName evidence="6">Sulfatase N-terminal domain-containing protein</fullName>
    </recommendedName>
</protein>
<gene>
    <name evidence="7" type="ORF">CQA58_06340</name>
</gene>
<dbReference type="Proteomes" id="UP000257045">
    <property type="component" value="Unassembled WGS sequence"/>
</dbReference>
<accession>A0A3D8IZ12</accession>
<evidence type="ECO:0000256" key="2">
    <source>
        <dbReference type="ARBA" id="ARBA00022475"/>
    </source>
</evidence>
<keyword evidence="2" id="KW-1003">Cell membrane</keyword>
<evidence type="ECO:0000256" key="1">
    <source>
        <dbReference type="ARBA" id="ARBA00004651"/>
    </source>
</evidence>
<comment type="subcellular location">
    <subcellularLocation>
        <location evidence="1">Cell membrane</location>
        <topology evidence="1">Multi-pass membrane protein</topology>
    </subcellularLocation>
</comment>
<dbReference type="OrthoDB" id="9760224at2"/>